<keyword evidence="8" id="KW-1185">Reference proteome</keyword>
<dbReference type="EMBL" id="CVRI01000055">
    <property type="protein sequence ID" value="CRL01030.1"/>
    <property type="molecule type" value="Genomic_DNA"/>
</dbReference>
<evidence type="ECO:0000256" key="1">
    <source>
        <dbReference type="ARBA" id="ARBA00004123"/>
    </source>
</evidence>
<organism evidence="7 8">
    <name type="scientific">Clunio marinus</name>
    <dbReference type="NCBI Taxonomy" id="568069"/>
    <lineage>
        <taxon>Eukaryota</taxon>
        <taxon>Metazoa</taxon>
        <taxon>Ecdysozoa</taxon>
        <taxon>Arthropoda</taxon>
        <taxon>Hexapoda</taxon>
        <taxon>Insecta</taxon>
        <taxon>Pterygota</taxon>
        <taxon>Neoptera</taxon>
        <taxon>Endopterygota</taxon>
        <taxon>Diptera</taxon>
        <taxon>Nematocera</taxon>
        <taxon>Chironomoidea</taxon>
        <taxon>Chironomidae</taxon>
        <taxon>Clunio</taxon>
    </lineage>
</organism>
<evidence type="ECO:0000313" key="7">
    <source>
        <dbReference type="EMBL" id="CRL01030.1"/>
    </source>
</evidence>
<sequence>MLQEKLEQLVKMLEKQELENSIQDPKLYHELFAAYLYLDDLVNARFLWKRIPLAVKASNEELERMHKVYEALWRNEMSDFFQFSDYKWSPGVAEVMYELVEKIKADNIQLVSYAYSSIHENVLADMIKQTTEEITETCKRLGWEYSEEATDIPEVKKVMPETEFFALKSCGEIL</sequence>
<dbReference type="GO" id="GO:0000338">
    <property type="term" value="P:protein deneddylation"/>
    <property type="evidence" value="ECO:0007669"/>
    <property type="project" value="InterPro"/>
</dbReference>
<evidence type="ECO:0000256" key="5">
    <source>
        <dbReference type="ARBA" id="ARBA00023242"/>
    </source>
</evidence>
<reference evidence="7 8" key="1">
    <citation type="submission" date="2015-04" db="EMBL/GenBank/DDBJ databases">
        <authorList>
            <person name="Syromyatnikov M.Y."/>
            <person name="Popov V.N."/>
        </authorList>
    </citation>
    <scope>NUCLEOTIDE SEQUENCE [LARGE SCALE GENOMIC DNA]</scope>
</reference>
<evidence type="ECO:0000259" key="6">
    <source>
        <dbReference type="Pfam" id="PF10075"/>
    </source>
</evidence>
<dbReference type="GO" id="GO:0010387">
    <property type="term" value="P:COP9 signalosome assembly"/>
    <property type="evidence" value="ECO:0007669"/>
    <property type="project" value="InterPro"/>
</dbReference>
<feature type="domain" description="CSN8/PSMD8/EIF3K" evidence="6">
    <location>
        <begin position="25"/>
        <end position="156"/>
    </location>
</feature>
<comment type="subcellular location">
    <subcellularLocation>
        <location evidence="2">Cytoplasm</location>
    </subcellularLocation>
    <subcellularLocation>
        <location evidence="1">Nucleus</location>
    </subcellularLocation>
</comment>
<evidence type="ECO:0000256" key="4">
    <source>
        <dbReference type="ARBA" id="ARBA00022790"/>
    </source>
</evidence>
<dbReference type="Pfam" id="PF10075">
    <property type="entry name" value="CSN8_PSD8_EIF3K"/>
    <property type="match status" value="1"/>
</dbReference>
<gene>
    <name evidence="7" type="ORF">CLUMA_CG014268</name>
</gene>
<dbReference type="AlphaFoldDB" id="A0A1J1IPL2"/>
<dbReference type="STRING" id="568069.A0A1J1IPL2"/>
<keyword evidence="5" id="KW-0539">Nucleus</keyword>
<accession>A0A1J1IPL2</accession>
<keyword evidence="4" id="KW-0736">Signalosome</keyword>
<dbReference type="InterPro" id="IPR033464">
    <property type="entry name" value="CSN8_PSD8_EIF3K"/>
</dbReference>
<dbReference type="OrthoDB" id="5351233at2759"/>
<dbReference type="InterPro" id="IPR033205">
    <property type="entry name" value="COP9_CSN8"/>
</dbReference>
<keyword evidence="3" id="KW-0963">Cytoplasm</keyword>
<evidence type="ECO:0000256" key="3">
    <source>
        <dbReference type="ARBA" id="ARBA00022490"/>
    </source>
</evidence>
<evidence type="ECO:0000313" key="8">
    <source>
        <dbReference type="Proteomes" id="UP000183832"/>
    </source>
</evidence>
<protein>
    <submittedName>
        <fullName evidence="7">CLUMA_CG014268, isoform A</fullName>
    </submittedName>
</protein>
<dbReference type="PANTHER" id="PTHR13339">
    <property type="entry name" value="COP9 SIGNALOSOME COMPLEX SUBUNIT 8"/>
    <property type="match status" value="1"/>
</dbReference>
<proteinExistence type="predicted"/>
<dbReference type="GO" id="GO:0008180">
    <property type="term" value="C:COP9 signalosome"/>
    <property type="evidence" value="ECO:0007669"/>
    <property type="project" value="UniProtKB-KW"/>
</dbReference>
<dbReference type="GO" id="GO:0005737">
    <property type="term" value="C:cytoplasm"/>
    <property type="evidence" value="ECO:0007669"/>
    <property type="project" value="UniProtKB-SubCell"/>
</dbReference>
<dbReference type="Proteomes" id="UP000183832">
    <property type="component" value="Unassembled WGS sequence"/>
</dbReference>
<dbReference type="PANTHER" id="PTHR13339:SF0">
    <property type="entry name" value="COP9 SIGNALOSOME COMPLEX SUBUNIT 8"/>
    <property type="match status" value="1"/>
</dbReference>
<evidence type="ECO:0000256" key="2">
    <source>
        <dbReference type="ARBA" id="ARBA00004496"/>
    </source>
</evidence>
<name>A0A1J1IPL2_9DIPT</name>